<name>A0A1E3HD39_9TREE</name>
<dbReference type="Proteomes" id="UP000094065">
    <property type="component" value="Unassembled WGS sequence"/>
</dbReference>
<reference evidence="1 2" key="1">
    <citation type="submission" date="2016-06" db="EMBL/GenBank/DDBJ databases">
        <title>Evolution of pathogenesis and genome organization in the Tremellales.</title>
        <authorList>
            <person name="Cuomo C."/>
            <person name="Litvintseva A."/>
            <person name="Heitman J."/>
            <person name="Chen Y."/>
            <person name="Sun S."/>
            <person name="Springer D."/>
            <person name="Dromer F."/>
            <person name="Young S."/>
            <person name="Zeng Q."/>
            <person name="Chapman S."/>
            <person name="Gujja S."/>
            <person name="Saif S."/>
            <person name="Birren B."/>
        </authorList>
    </citation>
    <scope>NUCLEOTIDE SEQUENCE [LARGE SCALE GENOMIC DNA]</scope>
    <source>
        <strain evidence="1 2">CBS 6039</strain>
    </source>
</reference>
<feature type="non-terminal residue" evidence="1">
    <location>
        <position position="1"/>
    </location>
</feature>
<organism evidence="1 2">
    <name type="scientific">Cryptococcus amylolentus CBS 6039</name>
    <dbReference type="NCBI Taxonomy" id="1295533"/>
    <lineage>
        <taxon>Eukaryota</taxon>
        <taxon>Fungi</taxon>
        <taxon>Dikarya</taxon>
        <taxon>Basidiomycota</taxon>
        <taxon>Agaricomycotina</taxon>
        <taxon>Tremellomycetes</taxon>
        <taxon>Tremellales</taxon>
        <taxon>Cryptococcaceae</taxon>
        <taxon>Cryptococcus</taxon>
    </lineage>
</organism>
<dbReference type="GeneID" id="30158819"/>
<comment type="caution">
    <text evidence="1">The sequence shown here is derived from an EMBL/GenBank/DDBJ whole genome shotgun (WGS) entry which is preliminary data.</text>
</comment>
<dbReference type="EMBL" id="AWGJ01000012">
    <property type="protein sequence ID" value="ODN74035.1"/>
    <property type="molecule type" value="Genomic_DNA"/>
</dbReference>
<accession>A0A1E3HD39</accession>
<evidence type="ECO:0000313" key="1">
    <source>
        <dbReference type="EMBL" id="ODN74035.1"/>
    </source>
</evidence>
<proteinExistence type="predicted"/>
<gene>
    <name evidence="1" type="ORF">L202_07510</name>
</gene>
<dbReference type="AlphaFoldDB" id="A0A1E3HD39"/>
<dbReference type="RefSeq" id="XP_018989897.1">
    <property type="nucleotide sequence ID" value="XM_019142254.1"/>
</dbReference>
<protein>
    <submittedName>
        <fullName evidence="1">Uncharacterized protein</fullName>
    </submittedName>
</protein>
<sequence length="113" mass="13140">MYTMQQIHAVVIVIPKFQPSFPLRLVPRRRLAVLLSRLGMCCQHTFKLLCNPFKSAIEASFERLERLHYLCPFLSPLLAPKLCRPPRFGRVARRGWGSLDLELQRPVFPPVTR</sequence>
<evidence type="ECO:0000313" key="2">
    <source>
        <dbReference type="Proteomes" id="UP000094065"/>
    </source>
</evidence>
<keyword evidence="2" id="KW-1185">Reference proteome</keyword>